<dbReference type="Gene3D" id="2.40.10.10">
    <property type="entry name" value="Trypsin-like serine proteases"/>
    <property type="match status" value="3"/>
</dbReference>
<feature type="signal peptide" evidence="3">
    <location>
        <begin position="1"/>
        <end position="16"/>
    </location>
</feature>
<dbReference type="InterPro" id="IPR033116">
    <property type="entry name" value="TRYPSIN_SER"/>
</dbReference>
<dbReference type="Pfam" id="PF00089">
    <property type="entry name" value="Trypsin"/>
    <property type="match status" value="1"/>
</dbReference>
<organism evidence="5 6">
    <name type="scientific">Clavelina lepadiformis</name>
    <name type="common">Light-bulb sea squirt</name>
    <name type="synonym">Ascidia lepadiformis</name>
    <dbReference type="NCBI Taxonomy" id="159417"/>
    <lineage>
        <taxon>Eukaryota</taxon>
        <taxon>Metazoa</taxon>
        <taxon>Chordata</taxon>
        <taxon>Tunicata</taxon>
        <taxon>Ascidiacea</taxon>
        <taxon>Aplousobranchia</taxon>
        <taxon>Clavelinidae</taxon>
        <taxon>Clavelina</taxon>
    </lineage>
</organism>
<gene>
    <name evidence="5" type="ORF">CVLEPA_LOCUS6043</name>
</gene>
<dbReference type="PRINTS" id="PR00722">
    <property type="entry name" value="CHYMOTRYPSIN"/>
</dbReference>
<proteinExistence type="inferred from homology"/>
<feature type="domain" description="Peptidase S1" evidence="4">
    <location>
        <begin position="20"/>
        <end position="242"/>
    </location>
</feature>
<evidence type="ECO:0000256" key="2">
    <source>
        <dbReference type="ARBA" id="ARBA00023157"/>
    </source>
</evidence>
<evidence type="ECO:0000313" key="6">
    <source>
        <dbReference type="Proteomes" id="UP001642483"/>
    </source>
</evidence>
<comment type="similarity">
    <text evidence="1">Belongs to the peptidase S1 family.</text>
</comment>
<evidence type="ECO:0000256" key="1">
    <source>
        <dbReference type="ARBA" id="ARBA00007664"/>
    </source>
</evidence>
<feature type="chain" id="PRO_5046925006" description="Peptidase S1 domain-containing protein" evidence="3">
    <location>
        <begin position="17"/>
        <end position="243"/>
    </location>
</feature>
<protein>
    <recommendedName>
        <fullName evidence="4">Peptidase S1 domain-containing protein</fullName>
    </recommendedName>
</protein>
<keyword evidence="6" id="KW-1185">Reference proteome</keyword>
<accession>A0ABP0FA61</accession>
<dbReference type="SUPFAM" id="SSF50494">
    <property type="entry name" value="Trypsin-like serine proteases"/>
    <property type="match status" value="1"/>
</dbReference>
<evidence type="ECO:0000256" key="3">
    <source>
        <dbReference type="SAM" id="SignalP"/>
    </source>
</evidence>
<comment type="caution">
    <text evidence="5">The sequence shown here is derived from an EMBL/GenBank/DDBJ whole genome shotgun (WGS) entry which is preliminary data.</text>
</comment>
<dbReference type="PROSITE" id="PS00135">
    <property type="entry name" value="TRYPSIN_SER"/>
    <property type="match status" value="1"/>
</dbReference>
<dbReference type="PANTHER" id="PTHR24276:SF91">
    <property type="entry name" value="AT26814P-RELATED"/>
    <property type="match status" value="1"/>
</dbReference>
<dbReference type="InterPro" id="IPR043504">
    <property type="entry name" value="Peptidase_S1_PA_chymotrypsin"/>
</dbReference>
<keyword evidence="2" id="KW-1015">Disulfide bond</keyword>
<dbReference type="Proteomes" id="UP001642483">
    <property type="component" value="Unassembled WGS sequence"/>
</dbReference>
<sequence>MYAFIGILVFAAVASADNRIVGGADVTSTSFAPWQASLQVSGSHFCGGSLINKNFVMSACHCRQTALTVVLGTTQYKNPGQSFFSTNMFCHPSYNSQTIDYDYSIIELQSDAVYSSSVQPIVVASKEYLSGTQGLITGWGKTSGGVLGQIPDNLQYAYTYLISKEECQQRWGSQVTDRMQCIKADDNSGCNGDSGGPLAVNDAGTWVLVGNTSWGSSRCSEGIPAAWSKNSVVYDWIKTNANL</sequence>
<dbReference type="InterPro" id="IPR009003">
    <property type="entry name" value="Peptidase_S1_PA"/>
</dbReference>
<dbReference type="InterPro" id="IPR001314">
    <property type="entry name" value="Peptidase_S1A"/>
</dbReference>
<dbReference type="CDD" id="cd00190">
    <property type="entry name" value="Tryp_SPc"/>
    <property type="match status" value="1"/>
</dbReference>
<dbReference type="InterPro" id="IPR050430">
    <property type="entry name" value="Peptidase_S1"/>
</dbReference>
<dbReference type="PANTHER" id="PTHR24276">
    <property type="entry name" value="POLYSERASE-RELATED"/>
    <property type="match status" value="1"/>
</dbReference>
<name>A0ABP0FA61_CLALP</name>
<keyword evidence="3" id="KW-0732">Signal</keyword>
<evidence type="ECO:0000259" key="4">
    <source>
        <dbReference type="PROSITE" id="PS50240"/>
    </source>
</evidence>
<dbReference type="EMBL" id="CAWYQH010000035">
    <property type="protein sequence ID" value="CAK8676589.1"/>
    <property type="molecule type" value="Genomic_DNA"/>
</dbReference>
<dbReference type="PROSITE" id="PS50240">
    <property type="entry name" value="TRYPSIN_DOM"/>
    <property type="match status" value="1"/>
</dbReference>
<reference evidence="5 6" key="1">
    <citation type="submission" date="2024-02" db="EMBL/GenBank/DDBJ databases">
        <authorList>
            <person name="Daric V."/>
            <person name="Darras S."/>
        </authorList>
    </citation>
    <scope>NUCLEOTIDE SEQUENCE [LARGE SCALE GENOMIC DNA]</scope>
</reference>
<evidence type="ECO:0000313" key="5">
    <source>
        <dbReference type="EMBL" id="CAK8676589.1"/>
    </source>
</evidence>
<dbReference type="SMART" id="SM00020">
    <property type="entry name" value="Tryp_SPc"/>
    <property type="match status" value="1"/>
</dbReference>
<dbReference type="InterPro" id="IPR001254">
    <property type="entry name" value="Trypsin_dom"/>
</dbReference>